<evidence type="ECO:0000259" key="9">
    <source>
        <dbReference type="Pfam" id="PF01814"/>
    </source>
</evidence>
<dbReference type="Gene3D" id="3.40.50.450">
    <property type="match status" value="3"/>
</dbReference>
<dbReference type="PANTHER" id="PTHR43650:SF17">
    <property type="entry name" value="PYROPHOSPHATE--FRUCTOSE 6-PHOSPHATE 1-PHOSPHOTRANSFERASE SUBUNIT ALPHA 1"/>
    <property type="match status" value="1"/>
</dbReference>
<dbReference type="Pfam" id="PF00365">
    <property type="entry name" value="PFK"/>
    <property type="match status" value="1"/>
</dbReference>
<dbReference type="NCBIfam" id="NF005482">
    <property type="entry name" value="PRK07085.1"/>
    <property type="match status" value="1"/>
</dbReference>
<evidence type="ECO:0000256" key="7">
    <source>
        <dbReference type="SAM" id="Coils"/>
    </source>
</evidence>
<evidence type="ECO:0000256" key="2">
    <source>
        <dbReference type="ARBA" id="ARBA00022679"/>
    </source>
</evidence>
<protein>
    <recommendedName>
        <fullName evidence="12">Pyrophosphate-dependent 6-phosphofructose-1-kinase</fullName>
    </recommendedName>
</protein>
<accession>A0AAD5DRU3</accession>
<comment type="caution">
    <text evidence="10">The sequence shown here is derived from an EMBL/GenBank/DDBJ whole genome shotgun (WGS) entry which is preliminary data.</text>
</comment>
<dbReference type="GO" id="GO:0005829">
    <property type="term" value="C:cytosol"/>
    <property type="evidence" value="ECO:0007669"/>
    <property type="project" value="TreeGrafter"/>
</dbReference>
<organism evidence="10 11">
    <name type="scientific">Chlorella ohadii</name>
    <dbReference type="NCBI Taxonomy" id="2649997"/>
    <lineage>
        <taxon>Eukaryota</taxon>
        <taxon>Viridiplantae</taxon>
        <taxon>Chlorophyta</taxon>
        <taxon>core chlorophytes</taxon>
        <taxon>Trebouxiophyceae</taxon>
        <taxon>Chlorellales</taxon>
        <taxon>Chlorellaceae</taxon>
        <taxon>Chlorella clade</taxon>
        <taxon>Chlorella</taxon>
    </lineage>
</organism>
<evidence type="ECO:0000256" key="5">
    <source>
        <dbReference type="ARBA" id="ARBA00022842"/>
    </source>
</evidence>
<keyword evidence="3" id="KW-0479">Metal-binding</keyword>
<dbReference type="GO" id="GO:0046872">
    <property type="term" value="F:metal ion binding"/>
    <property type="evidence" value="ECO:0007669"/>
    <property type="project" value="UniProtKB-KW"/>
</dbReference>
<sequence>MAAAAVDHTTDWVVPPSDDGWVLSHDALRLDMEDLQRLLDALSAQARALCNRWCHVGRPELAWRYHAHMLTVHHDTEEQLYFPLLRTRFEVPDKQSADHDRILQLIKECDAKFDAAAADPAAAAQQLGSLKASFDQFRKLCTEHYREEEVDTLPLIRRHFTPEEVRPTARQISKAYGLMDMGNYLRPMTPEHRTAWMTRVKMPLPVQWIMALQVWRYHRAVVDPLERAIAHAQATGPHAVREGESRDCCGDHELICGLFPHLCGTSNGHPPLKMVHLTAAAPAGPAQDGAPGRPLQLGVVLSGGQASGGHNVIIGLHDYLQRWHPGSTLVGFLGGPAGVMNNQYKACAQHNLDGIVIIGGDDSNTNAAVMAEHFLAQGIKTRVVGVPKTIDGDLKNADVPISFGFDTACKVFSESIGNIAIDAMSAKKYYHFIKRTRRHARCCCYLVCCGAVFEAEHVCLQQPQDSRMQIQVALICEEVAANRWGLKDVVRQVADVIAQRAAEGRNYGVVLIPEGLVEHVHDVSTLIAELNELLAHGMPAVDEEAIAASLTPESAEVFAQLPPGIRSELLAERDPHGNVQVSHIETEKLLIKLVAAELARRKVAGAYKGKFASLAHFFGYEGRCSLPSNFDATYCNALGQAAGALVATKQTGVMATVAELQLPATQWTVGGTPLLSMMHLERRAGRDKPVIKKALVDLEGPAFKAFDSWRGQWAAQDWCRSPGPIQFDSSSFGDVACISLALERNHGMPIRLKGSGDGAAGVARREE</sequence>
<keyword evidence="1" id="KW-0963">Cytoplasm</keyword>
<dbReference type="InterPro" id="IPR035966">
    <property type="entry name" value="PKF_sf"/>
</dbReference>
<evidence type="ECO:0000256" key="1">
    <source>
        <dbReference type="ARBA" id="ARBA00022490"/>
    </source>
</evidence>
<evidence type="ECO:0000256" key="4">
    <source>
        <dbReference type="ARBA" id="ARBA00022777"/>
    </source>
</evidence>
<dbReference type="Gene3D" id="1.20.120.520">
    <property type="entry name" value="nmb1532 protein domain like"/>
    <property type="match status" value="1"/>
</dbReference>
<keyword evidence="5" id="KW-0460">Magnesium</keyword>
<dbReference type="GO" id="GO:0003872">
    <property type="term" value="F:6-phosphofructokinase activity"/>
    <property type="evidence" value="ECO:0007669"/>
    <property type="project" value="InterPro"/>
</dbReference>
<evidence type="ECO:0008006" key="12">
    <source>
        <dbReference type="Google" id="ProtNLM"/>
    </source>
</evidence>
<dbReference type="GO" id="GO:0009749">
    <property type="term" value="P:response to glucose"/>
    <property type="evidence" value="ECO:0007669"/>
    <property type="project" value="TreeGrafter"/>
</dbReference>
<feature type="domain" description="Hemerythrin-like" evidence="9">
    <location>
        <begin position="21"/>
        <end position="155"/>
    </location>
</feature>
<keyword evidence="11" id="KW-1185">Reference proteome</keyword>
<dbReference type="InterPro" id="IPR012312">
    <property type="entry name" value="Hemerythrin-like"/>
</dbReference>
<keyword evidence="2" id="KW-0808">Transferase</keyword>
<reference evidence="10" key="1">
    <citation type="submission" date="2020-11" db="EMBL/GenBank/DDBJ databases">
        <title>Chlorella ohadii genome sequencing and assembly.</title>
        <authorList>
            <person name="Murik O."/>
            <person name="Treves H."/>
            <person name="Kedem I."/>
            <person name="Shotland Y."/>
            <person name="Kaplan A."/>
        </authorList>
    </citation>
    <scope>NUCLEOTIDE SEQUENCE</scope>
    <source>
        <strain evidence="10">1</strain>
    </source>
</reference>
<evidence type="ECO:0000259" key="8">
    <source>
        <dbReference type="Pfam" id="PF00365"/>
    </source>
</evidence>
<evidence type="ECO:0000313" key="10">
    <source>
        <dbReference type="EMBL" id="KAI7839309.1"/>
    </source>
</evidence>
<dbReference type="Pfam" id="PF01814">
    <property type="entry name" value="Hemerythrin"/>
    <property type="match status" value="1"/>
</dbReference>
<dbReference type="EMBL" id="JADXDR010000104">
    <property type="protein sequence ID" value="KAI7839309.1"/>
    <property type="molecule type" value="Genomic_DNA"/>
</dbReference>
<gene>
    <name evidence="10" type="ORF">COHA_007007</name>
</gene>
<keyword evidence="4" id="KW-0418">Kinase</keyword>
<dbReference type="AlphaFoldDB" id="A0AAD5DRU3"/>
<keyword evidence="6" id="KW-0324">Glycolysis</keyword>
<proteinExistence type="predicted"/>
<keyword evidence="7" id="KW-0175">Coiled coil</keyword>
<evidence type="ECO:0000256" key="3">
    <source>
        <dbReference type="ARBA" id="ARBA00022723"/>
    </source>
</evidence>
<dbReference type="Proteomes" id="UP001205105">
    <property type="component" value="Unassembled WGS sequence"/>
</dbReference>
<feature type="domain" description="Phosphofructokinase" evidence="8">
    <location>
        <begin position="340"/>
        <end position="474"/>
    </location>
</feature>
<dbReference type="PANTHER" id="PTHR43650">
    <property type="entry name" value="PYROPHOSPHATE--FRUCTOSE 6-PHOSPHATE 1-PHOSPHOTRANSFERASE"/>
    <property type="match status" value="1"/>
</dbReference>
<dbReference type="CDD" id="cd12108">
    <property type="entry name" value="Hr-like"/>
    <property type="match status" value="1"/>
</dbReference>
<dbReference type="InterPro" id="IPR000023">
    <property type="entry name" value="Phosphofructokinase_dom"/>
</dbReference>
<feature type="coiled-coil region" evidence="7">
    <location>
        <begin position="25"/>
        <end position="52"/>
    </location>
</feature>
<evidence type="ECO:0000256" key="6">
    <source>
        <dbReference type="ARBA" id="ARBA00023152"/>
    </source>
</evidence>
<name>A0AAD5DRU3_9CHLO</name>
<dbReference type="SUPFAM" id="SSF53784">
    <property type="entry name" value="Phosphofructokinase"/>
    <property type="match status" value="1"/>
</dbReference>
<dbReference type="Gene3D" id="1.10.10.480">
    <property type="entry name" value="Phosphofructokinase, domain 3"/>
    <property type="match status" value="1"/>
</dbReference>
<evidence type="ECO:0000313" key="11">
    <source>
        <dbReference type="Proteomes" id="UP001205105"/>
    </source>
</evidence>